<organism evidence="2 3">
    <name type="scientific">Calocera cornea HHB12733</name>
    <dbReference type="NCBI Taxonomy" id="1353952"/>
    <lineage>
        <taxon>Eukaryota</taxon>
        <taxon>Fungi</taxon>
        <taxon>Dikarya</taxon>
        <taxon>Basidiomycota</taxon>
        <taxon>Agaricomycotina</taxon>
        <taxon>Dacrymycetes</taxon>
        <taxon>Dacrymycetales</taxon>
        <taxon>Dacrymycetaceae</taxon>
        <taxon>Calocera</taxon>
    </lineage>
</organism>
<dbReference type="STRING" id="1353952.A0A165F5E0"/>
<feature type="transmembrane region" description="Helical" evidence="1">
    <location>
        <begin position="22"/>
        <end position="40"/>
    </location>
</feature>
<evidence type="ECO:0000313" key="2">
    <source>
        <dbReference type="EMBL" id="KZT56221.1"/>
    </source>
</evidence>
<evidence type="ECO:0000313" key="3">
    <source>
        <dbReference type="Proteomes" id="UP000076842"/>
    </source>
</evidence>
<evidence type="ECO:0000256" key="1">
    <source>
        <dbReference type="SAM" id="Phobius"/>
    </source>
</evidence>
<dbReference type="PANTHER" id="PTHR36987:SF1">
    <property type="entry name" value="NADH DEHYDROGENASE [UBIQUINONE] 1 BETA SUBCOMPLEX SUBUNIT 2"/>
    <property type="match status" value="1"/>
</dbReference>
<dbReference type="InterPro" id="IPR044980">
    <property type="entry name" value="NDUFB2_plant/fungi"/>
</dbReference>
<dbReference type="OrthoDB" id="531564at2759"/>
<name>A0A165F5E0_9BASI</name>
<dbReference type="GO" id="GO:0005743">
    <property type="term" value="C:mitochondrial inner membrane"/>
    <property type="evidence" value="ECO:0007669"/>
    <property type="project" value="InterPro"/>
</dbReference>
<evidence type="ECO:0008006" key="4">
    <source>
        <dbReference type="Google" id="ProtNLM"/>
    </source>
</evidence>
<gene>
    <name evidence="2" type="ORF">CALCODRAFT_484129</name>
</gene>
<proteinExistence type="predicted"/>
<accession>A0A165F5E0</accession>
<keyword evidence="1" id="KW-0472">Membrane</keyword>
<protein>
    <recommendedName>
        <fullName evidence="4">NADH dehydrogenase [ubiquinone] 1 beta subcomplex subunit 2</fullName>
    </recommendedName>
</protein>
<dbReference type="Proteomes" id="UP000076842">
    <property type="component" value="Unassembled WGS sequence"/>
</dbReference>
<dbReference type="AlphaFoldDB" id="A0A165F5E0"/>
<reference evidence="2 3" key="1">
    <citation type="journal article" date="2016" name="Mol. Biol. Evol.">
        <title>Comparative Genomics of Early-Diverging Mushroom-Forming Fungi Provides Insights into the Origins of Lignocellulose Decay Capabilities.</title>
        <authorList>
            <person name="Nagy L.G."/>
            <person name="Riley R."/>
            <person name="Tritt A."/>
            <person name="Adam C."/>
            <person name="Daum C."/>
            <person name="Floudas D."/>
            <person name="Sun H."/>
            <person name="Yadav J.S."/>
            <person name="Pangilinan J."/>
            <person name="Larsson K.H."/>
            <person name="Matsuura K."/>
            <person name="Barry K."/>
            <person name="Labutti K."/>
            <person name="Kuo R."/>
            <person name="Ohm R.A."/>
            <person name="Bhattacharya S.S."/>
            <person name="Shirouzu T."/>
            <person name="Yoshinaga Y."/>
            <person name="Martin F.M."/>
            <person name="Grigoriev I.V."/>
            <person name="Hibbett D.S."/>
        </authorList>
    </citation>
    <scope>NUCLEOTIDE SEQUENCE [LARGE SCALE GENOMIC DNA]</scope>
    <source>
        <strain evidence="2 3">HHB12733</strain>
    </source>
</reference>
<sequence>MAGGHGPGTSYAGFHPHPPSRFHVYLAKALGASMWFFIFYRARQDGARVLGWRHAWEGHHGDGHDEHGGGHH</sequence>
<dbReference type="PANTHER" id="PTHR36987">
    <property type="entry name" value="NADH DEHYDROGENASE [UBIQUINONE] 1 BETA SUBCOMPLEX SUBUNIT 2-LIKE"/>
    <property type="match status" value="1"/>
</dbReference>
<keyword evidence="3" id="KW-1185">Reference proteome</keyword>
<keyword evidence="1" id="KW-0812">Transmembrane</keyword>
<keyword evidence="1" id="KW-1133">Transmembrane helix</keyword>
<dbReference type="InParanoid" id="A0A165F5E0"/>
<dbReference type="GO" id="GO:0045271">
    <property type="term" value="C:respiratory chain complex I"/>
    <property type="evidence" value="ECO:0007669"/>
    <property type="project" value="InterPro"/>
</dbReference>
<dbReference type="EMBL" id="KV423981">
    <property type="protein sequence ID" value="KZT56221.1"/>
    <property type="molecule type" value="Genomic_DNA"/>
</dbReference>